<dbReference type="RefSeq" id="WP_127078493.1">
    <property type="nucleotide sequence ID" value="NZ_RSCL01000001.1"/>
</dbReference>
<comment type="caution">
    <text evidence="6">The sequence shown here is derived from an EMBL/GenBank/DDBJ whole genome shotgun (WGS) entry which is preliminary data.</text>
</comment>
<dbReference type="SMART" id="SM00387">
    <property type="entry name" value="HATPase_c"/>
    <property type="match status" value="1"/>
</dbReference>
<dbReference type="PANTHER" id="PTHR43065:SF50">
    <property type="entry name" value="HISTIDINE KINASE"/>
    <property type="match status" value="1"/>
</dbReference>
<organism evidence="6 7">
    <name type="scientific">Dulcicalothrix desertica PCC 7102</name>
    <dbReference type="NCBI Taxonomy" id="232991"/>
    <lineage>
        <taxon>Bacteria</taxon>
        <taxon>Bacillati</taxon>
        <taxon>Cyanobacteriota</taxon>
        <taxon>Cyanophyceae</taxon>
        <taxon>Nostocales</taxon>
        <taxon>Calotrichaceae</taxon>
        <taxon>Dulcicalothrix</taxon>
    </lineage>
</organism>
<evidence type="ECO:0000256" key="1">
    <source>
        <dbReference type="ARBA" id="ARBA00000085"/>
    </source>
</evidence>
<name>A0A3S1AV70_9CYAN</name>
<dbReference type="Gene3D" id="1.10.287.130">
    <property type="match status" value="1"/>
</dbReference>
<evidence type="ECO:0000256" key="2">
    <source>
        <dbReference type="ARBA" id="ARBA00012438"/>
    </source>
</evidence>
<dbReference type="InterPro" id="IPR036890">
    <property type="entry name" value="HATPase_C_sf"/>
</dbReference>
<dbReference type="Pfam" id="PF02518">
    <property type="entry name" value="HATPase_c"/>
    <property type="match status" value="1"/>
</dbReference>
<dbReference type="EMBL" id="RSCL01000001">
    <property type="protein sequence ID" value="RUT09993.1"/>
    <property type="molecule type" value="Genomic_DNA"/>
</dbReference>
<evidence type="ECO:0000256" key="3">
    <source>
        <dbReference type="ARBA" id="ARBA00022777"/>
    </source>
</evidence>
<dbReference type="PRINTS" id="PR00344">
    <property type="entry name" value="BCTRLSENSOR"/>
</dbReference>
<reference evidence="6" key="1">
    <citation type="submission" date="2018-12" db="EMBL/GenBank/DDBJ databases">
        <authorList>
            <person name="Will S."/>
            <person name="Neumann-Schaal M."/>
            <person name="Henke P."/>
        </authorList>
    </citation>
    <scope>NUCLEOTIDE SEQUENCE</scope>
    <source>
        <strain evidence="6">PCC 7102</strain>
    </source>
</reference>
<keyword evidence="3" id="KW-0808">Transferase</keyword>
<evidence type="ECO:0000313" key="6">
    <source>
        <dbReference type="EMBL" id="RUT09993.1"/>
    </source>
</evidence>
<evidence type="ECO:0000313" key="7">
    <source>
        <dbReference type="Proteomes" id="UP000271624"/>
    </source>
</evidence>
<gene>
    <name evidence="6" type="ORF">DSM106972_004880</name>
</gene>
<keyword evidence="4" id="KW-0902">Two-component regulatory system</keyword>
<reference evidence="6" key="2">
    <citation type="journal article" date="2019" name="Genome Biol. Evol.">
        <title>Day and night: Metabolic profiles and evolutionary relationships of six axenic non-marine cyanobacteria.</title>
        <authorList>
            <person name="Will S.E."/>
            <person name="Henke P."/>
            <person name="Boedeker C."/>
            <person name="Huang S."/>
            <person name="Brinkmann H."/>
            <person name="Rohde M."/>
            <person name="Jarek M."/>
            <person name="Friedl T."/>
            <person name="Seufert S."/>
            <person name="Schumacher M."/>
            <person name="Overmann J."/>
            <person name="Neumann-Schaal M."/>
            <person name="Petersen J."/>
        </authorList>
    </citation>
    <scope>NUCLEOTIDE SEQUENCE [LARGE SCALE GENOMIC DNA]</scope>
    <source>
        <strain evidence="6">PCC 7102</strain>
    </source>
</reference>
<comment type="catalytic activity">
    <reaction evidence="1">
        <text>ATP + protein L-histidine = ADP + protein N-phospho-L-histidine.</text>
        <dbReference type="EC" id="2.7.13.3"/>
    </reaction>
</comment>
<dbReference type="Gene3D" id="3.30.450.40">
    <property type="match status" value="1"/>
</dbReference>
<dbReference type="InterPro" id="IPR005467">
    <property type="entry name" value="His_kinase_dom"/>
</dbReference>
<dbReference type="AlphaFoldDB" id="A0A3S1AV70"/>
<proteinExistence type="predicted"/>
<dbReference type="PROSITE" id="PS50109">
    <property type="entry name" value="HIS_KIN"/>
    <property type="match status" value="1"/>
</dbReference>
<dbReference type="PANTHER" id="PTHR43065">
    <property type="entry name" value="SENSOR HISTIDINE KINASE"/>
    <property type="match status" value="1"/>
</dbReference>
<evidence type="ECO:0000256" key="4">
    <source>
        <dbReference type="ARBA" id="ARBA00023012"/>
    </source>
</evidence>
<dbReference type="SUPFAM" id="SSF55781">
    <property type="entry name" value="GAF domain-like"/>
    <property type="match status" value="1"/>
</dbReference>
<feature type="domain" description="Histidine kinase" evidence="5">
    <location>
        <begin position="249"/>
        <end position="485"/>
    </location>
</feature>
<keyword evidence="3" id="KW-0418">Kinase</keyword>
<sequence length="497" mass="56007">MHIEEPATHNFIEVDFQPQQLPPLQTLLNSNQSCELLKQVTQIIDTNPASELATTLQAIAEKLQQFLDTQQIVIYSIHGNDSTVAPNSLISSPNLNHTNSNHSIAVPIFTPNFSISGASTKERVLWGILIANGCSLLSCEQQECSILKLIAREISVAIQQAQLLTKLQAETEARNRVETQANQYLQQIDHQSLYIEQIQQQLLSSEKIATLGELIVDLVKEIRDPVEFIFNALYSASQYAEDLIQLLEHYEHYYPTPPATLPTFLQSLDTNFIKTDFIKLLWSLQAGSEQLQKIVSALHNFSDDDSQIKKINLNHTISGAIAILQHRLKQQPNRPGIEVVKEFGDIPLVECLPSEINQVFISLLTNAIEALEERLNYDNSFMPKIWISTEVVQSHLSLLSNTSVLSNKQKQKVLIHIYDNGTGILPHIQRRMFEPFFTTKPIAKSMGLGLAISKQIIEQNHRGKIRCNSQLGHGTEFVIEIYTSGRHNADIKKHANF</sequence>
<evidence type="ECO:0000259" key="5">
    <source>
        <dbReference type="PROSITE" id="PS50109"/>
    </source>
</evidence>
<dbReference type="SUPFAM" id="SSF55874">
    <property type="entry name" value="ATPase domain of HSP90 chaperone/DNA topoisomerase II/histidine kinase"/>
    <property type="match status" value="1"/>
</dbReference>
<dbReference type="GO" id="GO:0000160">
    <property type="term" value="P:phosphorelay signal transduction system"/>
    <property type="evidence" value="ECO:0007669"/>
    <property type="project" value="UniProtKB-KW"/>
</dbReference>
<keyword evidence="7" id="KW-1185">Reference proteome</keyword>
<dbReference type="InterPro" id="IPR004358">
    <property type="entry name" value="Sig_transdc_His_kin-like_C"/>
</dbReference>
<dbReference type="Proteomes" id="UP000271624">
    <property type="component" value="Unassembled WGS sequence"/>
</dbReference>
<protein>
    <recommendedName>
        <fullName evidence="2">histidine kinase</fullName>
        <ecNumber evidence="2">2.7.13.3</ecNumber>
    </recommendedName>
</protein>
<dbReference type="Gene3D" id="3.30.565.10">
    <property type="entry name" value="Histidine kinase-like ATPase, C-terminal domain"/>
    <property type="match status" value="1"/>
</dbReference>
<dbReference type="InterPro" id="IPR029016">
    <property type="entry name" value="GAF-like_dom_sf"/>
</dbReference>
<accession>A0A3S1AV70</accession>
<dbReference type="InterPro" id="IPR003594">
    <property type="entry name" value="HATPase_dom"/>
</dbReference>
<dbReference type="EC" id="2.7.13.3" evidence="2"/>
<dbReference type="OrthoDB" id="5401154at2"/>
<dbReference type="GO" id="GO:0004673">
    <property type="term" value="F:protein histidine kinase activity"/>
    <property type="evidence" value="ECO:0007669"/>
    <property type="project" value="UniProtKB-EC"/>
</dbReference>